<dbReference type="Proteomes" id="UP001652660">
    <property type="component" value="Chromosome 1e"/>
</dbReference>
<evidence type="ECO:0000259" key="9">
    <source>
        <dbReference type="PROSITE" id="PS50196"/>
    </source>
</evidence>
<dbReference type="CDD" id="cd13179">
    <property type="entry name" value="RanBD_RanBP1"/>
    <property type="match status" value="1"/>
</dbReference>
<proteinExistence type="predicted"/>
<dbReference type="GO" id="GO:0005096">
    <property type="term" value="F:GTPase activator activity"/>
    <property type="evidence" value="ECO:0007669"/>
    <property type="project" value="TreeGrafter"/>
</dbReference>
<name>A0A6P6UIN6_COFAR</name>
<keyword evidence="10" id="KW-1185">Reference proteome</keyword>
<dbReference type="AlphaFoldDB" id="A0A6P6UIN6"/>
<feature type="region of interest" description="Disordered" evidence="8">
    <location>
        <begin position="1"/>
        <end position="30"/>
    </location>
</feature>
<gene>
    <name evidence="11" type="primary">LOC113711355</name>
</gene>
<reference evidence="10" key="1">
    <citation type="journal article" date="2025" name="Foods">
        <title>Unveiling the Microbial Signatures of Arabica Coffee Cherries: Insights into Ripeness Specific Diversity, Functional Traits, and Implications for Quality and Safety.</title>
        <authorList>
            <consortium name="RefSeq"/>
            <person name="Tenea G.N."/>
            <person name="Cifuentes V."/>
            <person name="Reyes P."/>
            <person name="Cevallos-Vallejos M."/>
        </authorList>
    </citation>
    <scope>NUCLEOTIDE SEQUENCE [LARGE SCALE GENOMIC DNA]</scope>
</reference>
<keyword evidence="3" id="KW-0509">mRNA transport</keyword>
<evidence type="ECO:0000256" key="5">
    <source>
        <dbReference type="ARBA" id="ARBA00023010"/>
    </source>
</evidence>
<keyword evidence="7" id="KW-0539">Nucleus</keyword>
<dbReference type="InterPro" id="IPR011993">
    <property type="entry name" value="PH-like_dom_sf"/>
</dbReference>
<dbReference type="InterPro" id="IPR045255">
    <property type="entry name" value="RanBP1-like"/>
</dbReference>
<evidence type="ECO:0000256" key="4">
    <source>
        <dbReference type="ARBA" id="ARBA00022927"/>
    </source>
</evidence>
<dbReference type="Gene3D" id="2.30.29.30">
    <property type="entry name" value="Pleckstrin-homology domain (PH domain)/Phosphotyrosine-binding domain (PTB)"/>
    <property type="match status" value="1"/>
</dbReference>
<protein>
    <submittedName>
        <fullName evidence="11">Ran-binding protein 1 homolog b</fullName>
    </submittedName>
</protein>
<dbReference type="GO" id="GO:0051028">
    <property type="term" value="P:mRNA transport"/>
    <property type="evidence" value="ECO:0007669"/>
    <property type="project" value="UniProtKB-KW"/>
</dbReference>
<dbReference type="OrthoDB" id="2357150at2759"/>
<feature type="compositionally biased region" description="Basic and acidic residues" evidence="8">
    <location>
        <begin position="157"/>
        <end position="168"/>
    </location>
</feature>
<dbReference type="SMART" id="SM00160">
    <property type="entry name" value="RanBD"/>
    <property type="match status" value="1"/>
</dbReference>
<dbReference type="InterPro" id="IPR000156">
    <property type="entry name" value="Ran_bind_dom"/>
</dbReference>
<evidence type="ECO:0000256" key="8">
    <source>
        <dbReference type="SAM" id="MobiDB-lite"/>
    </source>
</evidence>
<dbReference type="SUPFAM" id="SSF50729">
    <property type="entry name" value="PH domain-like"/>
    <property type="match status" value="1"/>
</dbReference>
<feature type="domain" description="RanBD1" evidence="9">
    <location>
        <begin position="26"/>
        <end position="161"/>
    </location>
</feature>
<keyword evidence="2" id="KW-0813">Transport</keyword>
<organism evidence="10 11">
    <name type="scientific">Coffea arabica</name>
    <name type="common">Arabian coffee</name>
    <dbReference type="NCBI Taxonomy" id="13443"/>
    <lineage>
        <taxon>Eukaryota</taxon>
        <taxon>Viridiplantae</taxon>
        <taxon>Streptophyta</taxon>
        <taxon>Embryophyta</taxon>
        <taxon>Tracheophyta</taxon>
        <taxon>Spermatophyta</taxon>
        <taxon>Magnoliopsida</taxon>
        <taxon>eudicotyledons</taxon>
        <taxon>Gunneridae</taxon>
        <taxon>Pentapetalae</taxon>
        <taxon>asterids</taxon>
        <taxon>lamiids</taxon>
        <taxon>Gentianales</taxon>
        <taxon>Rubiaceae</taxon>
        <taxon>Ixoroideae</taxon>
        <taxon>Gardenieae complex</taxon>
        <taxon>Bertiereae - Coffeeae clade</taxon>
        <taxon>Coffeeae</taxon>
        <taxon>Coffea</taxon>
    </lineage>
</organism>
<evidence type="ECO:0000313" key="11">
    <source>
        <dbReference type="RefSeq" id="XP_027090323.1"/>
    </source>
</evidence>
<dbReference type="InterPro" id="IPR045256">
    <property type="entry name" value="RanBP1_RanBD"/>
</dbReference>
<keyword evidence="4" id="KW-0653">Protein transport</keyword>
<sequence length="220" mass="24402">MASNEPEHSREEEETAAAEDEDTGAQVAPIVKLEEVSVTTGEEDEDAILDLKSKLYRFDKDGNQWKERGAGSVKLLKHKETGKVRLVMRQSKTLKICANHLVGPTMTVQEHIGNDKSCVWHAADFADGELKDEMFCIRFASVENCRTFMERVQEVAESQRSKEEDKDASAAAGVLEKLSVEDKAGKEKAEEKPKEETKEEAPAAGKEKVSESEDKETAST</sequence>
<reference evidence="11" key="2">
    <citation type="submission" date="2025-08" db="UniProtKB">
        <authorList>
            <consortium name="RefSeq"/>
        </authorList>
    </citation>
    <scope>IDENTIFICATION</scope>
    <source>
        <tissue evidence="11">Leaves</tissue>
    </source>
</reference>
<accession>A0A6P6UIN6</accession>
<dbReference type="GO" id="GO:0005643">
    <property type="term" value="C:nuclear pore"/>
    <property type="evidence" value="ECO:0007669"/>
    <property type="project" value="UniProtKB-SubCell"/>
</dbReference>
<feature type="region of interest" description="Disordered" evidence="8">
    <location>
        <begin position="157"/>
        <end position="220"/>
    </location>
</feature>
<dbReference type="GO" id="GO:0015031">
    <property type="term" value="P:protein transport"/>
    <property type="evidence" value="ECO:0007669"/>
    <property type="project" value="UniProtKB-KW"/>
</dbReference>
<dbReference type="FunFam" id="2.30.29.30:FF:000245">
    <property type="entry name" value="Ran-binding protein 1 b"/>
    <property type="match status" value="1"/>
</dbReference>
<dbReference type="GO" id="GO:0006913">
    <property type="term" value="P:nucleocytoplasmic transport"/>
    <property type="evidence" value="ECO:0007669"/>
    <property type="project" value="InterPro"/>
</dbReference>
<comment type="subcellular location">
    <subcellularLocation>
        <location evidence="1">Nucleus</location>
        <location evidence="1">Nuclear pore complex</location>
    </subcellularLocation>
</comment>
<evidence type="ECO:0000256" key="7">
    <source>
        <dbReference type="ARBA" id="ARBA00023242"/>
    </source>
</evidence>
<evidence type="ECO:0000256" key="2">
    <source>
        <dbReference type="ARBA" id="ARBA00022448"/>
    </source>
</evidence>
<dbReference type="GeneID" id="113711355"/>
<keyword evidence="6" id="KW-0906">Nuclear pore complex</keyword>
<feature type="compositionally biased region" description="Basic and acidic residues" evidence="8">
    <location>
        <begin position="1"/>
        <end position="11"/>
    </location>
</feature>
<evidence type="ECO:0000256" key="6">
    <source>
        <dbReference type="ARBA" id="ARBA00023132"/>
    </source>
</evidence>
<dbReference type="PANTHER" id="PTHR23138">
    <property type="entry name" value="RAN BINDING PROTEIN"/>
    <property type="match status" value="1"/>
</dbReference>
<dbReference type="RefSeq" id="XP_027090323.1">
    <property type="nucleotide sequence ID" value="XM_027234522.2"/>
</dbReference>
<evidence type="ECO:0000256" key="1">
    <source>
        <dbReference type="ARBA" id="ARBA00004567"/>
    </source>
</evidence>
<evidence type="ECO:0000256" key="3">
    <source>
        <dbReference type="ARBA" id="ARBA00022816"/>
    </source>
</evidence>
<dbReference type="PANTHER" id="PTHR23138:SF87">
    <property type="entry name" value="E3 SUMO-PROTEIN LIGASE RANBP2"/>
    <property type="match status" value="1"/>
</dbReference>
<keyword evidence="5" id="KW-0811">Translocation</keyword>
<evidence type="ECO:0000313" key="10">
    <source>
        <dbReference type="Proteomes" id="UP001652660"/>
    </source>
</evidence>
<dbReference type="GO" id="GO:0005737">
    <property type="term" value="C:cytoplasm"/>
    <property type="evidence" value="ECO:0007669"/>
    <property type="project" value="TreeGrafter"/>
</dbReference>
<dbReference type="Pfam" id="PF00638">
    <property type="entry name" value="Ran_BP1"/>
    <property type="match status" value="1"/>
</dbReference>
<dbReference type="PROSITE" id="PS50196">
    <property type="entry name" value="RANBD1"/>
    <property type="match status" value="1"/>
</dbReference>
<feature type="compositionally biased region" description="Basic and acidic residues" evidence="8">
    <location>
        <begin position="178"/>
        <end position="220"/>
    </location>
</feature>
<feature type="compositionally biased region" description="Acidic residues" evidence="8">
    <location>
        <begin position="12"/>
        <end position="23"/>
    </location>
</feature>